<keyword evidence="3 6" id="KW-0812">Transmembrane</keyword>
<keyword evidence="8" id="KW-1185">Reference proteome</keyword>
<dbReference type="RefSeq" id="WP_323738099.1">
    <property type="nucleotide sequence ID" value="NZ_CP112932.1"/>
</dbReference>
<evidence type="ECO:0000256" key="2">
    <source>
        <dbReference type="ARBA" id="ARBA00009765"/>
    </source>
</evidence>
<dbReference type="InterPro" id="IPR002523">
    <property type="entry name" value="MgTranspt_CorA/ZnTranspt_ZntB"/>
</dbReference>
<dbReference type="SUPFAM" id="SSF143865">
    <property type="entry name" value="CorA soluble domain-like"/>
    <property type="match status" value="1"/>
</dbReference>
<dbReference type="Gene3D" id="1.20.58.340">
    <property type="entry name" value="Magnesium transport protein CorA, transmembrane region"/>
    <property type="match status" value="2"/>
</dbReference>
<evidence type="ECO:0000256" key="3">
    <source>
        <dbReference type="ARBA" id="ARBA00022692"/>
    </source>
</evidence>
<comment type="subcellular location">
    <subcellularLocation>
        <location evidence="1">Membrane</location>
        <topology evidence="1">Multi-pass membrane protein</topology>
    </subcellularLocation>
</comment>
<feature type="transmembrane region" description="Helical" evidence="6">
    <location>
        <begin position="259"/>
        <end position="282"/>
    </location>
</feature>
<protein>
    <submittedName>
        <fullName evidence="7">Magnesium transport protein CorA</fullName>
    </submittedName>
</protein>
<gene>
    <name evidence="7" type="ORF">Trichorick_01228</name>
</gene>
<dbReference type="SUPFAM" id="SSF144083">
    <property type="entry name" value="Magnesium transport protein CorA, transmembrane region"/>
    <property type="match status" value="1"/>
</dbReference>
<reference evidence="7 8" key="1">
    <citation type="submission" date="2022-10" db="EMBL/GenBank/DDBJ databases">
        <title>Host association and intracellularity evolved multiple times independently in the Rickettsiales.</title>
        <authorList>
            <person name="Castelli M."/>
            <person name="Nardi T."/>
            <person name="Gammuto L."/>
            <person name="Bellinzona G."/>
            <person name="Sabaneyeva E."/>
            <person name="Potekhin A."/>
            <person name="Serra V."/>
            <person name="Petroni G."/>
            <person name="Sassera D."/>
        </authorList>
    </citation>
    <scope>NUCLEOTIDE SEQUENCE [LARGE SCALE GENOMIC DNA]</scope>
    <source>
        <strain evidence="7 8">Kr 154-4</strain>
    </source>
</reference>
<dbReference type="PANTHER" id="PTHR47685:SF1">
    <property type="entry name" value="MAGNESIUM TRANSPORT PROTEIN CORA"/>
    <property type="match status" value="1"/>
</dbReference>
<dbReference type="EMBL" id="CP112932">
    <property type="protein sequence ID" value="WPY01318.1"/>
    <property type="molecule type" value="Genomic_DNA"/>
</dbReference>
<evidence type="ECO:0000256" key="1">
    <source>
        <dbReference type="ARBA" id="ARBA00004141"/>
    </source>
</evidence>
<dbReference type="InterPro" id="IPR050829">
    <property type="entry name" value="CorA_MIT"/>
</dbReference>
<dbReference type="Pfam" id="PF01544">
    <property type="entry name" value="CorA"/>
    <property type="match status" value="1"/>
</dbReference>
<evidence type="ECO:0000313" key="7">
    <source>
        <dbReference type="EMBL" id="WPY01318.1"/>
    </source>
</evidence>
<proteinExistence type="inferred from homology"/>
<sequence>MIITYLNQDNALKKSENYVLNESTIWIDLFNISDDEERLVESFLGIDVPTLEEVKQIEVSRRLYVENEALYITTVQLTVAESDVPTTHSITFILHKHRLITVRYTELKVFSVFVNKLGKQLINCYYTADDIFLELFRSIVERLSDILVSIREEIDSCSKRIFTKSIPNEKVEYREVLERIGYNGDLLSKSRESLVSLMRAVHHVLQSSDFCCDEQKMICLKTIFTDINSISDFAHFLSGELNFILDATLGMIAIEQNDIIRIFSIVAVLFLPPTLIASIYGMNFDFMPELKYHYGYPIAILLMLLSIFLTYKFFKNKKWM</sequence>
<evidence type="ECO:0000313" key="8">
    <source>
        <dbReference type="Proteomes" id="UP001326613"/>
    </source>
</evidence>
<evidence type="ECO:0000256" key="5">
    <source>
        <dbReference type="ARBA" id="ARBA00023136"/>
    </source>
</evidence>
<evidence type="ECO:0000256" key="4">
    <source>
        <dbReference type="ARBA" id="ARBA00022989"/>
    </source>
</evidence>
<accession>A0ABZ0UUI4</accession>
<dbReference type="InterPro" id="IPR045863">
    <property type="entry name" value="CorA_TM1_TM2"/>
</dbReference>
<name>A0ABZ0UUI4_9RICK</name>
<dbReference type="InterPro" id="IPR045861">
    <property type="entry name" value="CorA_cytoplasmic_dom"/>
</dbReference>
<dbReference type="PANTHER" id="PTHR47685">
    <property type="entry name" value="MAGNESIUM TRANSPORT PROTEIN CORA"/>
    <property type="match status" value="1"/>
</dbReference>
<keyword evidence="5 6" id="KW-0472">Membrane</keyword>
<dbReference type="CDD" id="cd12837">
    <property type="entry name" value="EcCorA-like_u1"/>
    <property type="match status" value="1"/>
</dbReference>
<keyword evidence="4 6" id="KW-1133">Transmembrane helix</keyword>
<dbReference type="Proteomes" id="UP001326613">
    <property type="component" value="Chromosome"/>
</dbReference>
<dbReference type="Gene3D" id="3.30.460.20">
    <property type="entry name" value="CorA soluble domain-like"/>
    <property type="match status" value="1"/>
</dbReference>
<organism evidence="7 8">
    <name type="scientific">Candidatus Trichorickettsia mobilis</name>
    <dbReference type="NCBI Taxonomy" id="1346319"/>
    <lineage>
        <taxon>Bacteria</taxon>
        <taxon>Pseudomonadati</taxon>
        <taxon>Pseudomonadota</taxon>
        <taxon>Alphaproteobacteria</taxon>
        <taxon>Rickettsiales</taxon>
        <taxon>Rickettsiaceae</taxon>
        <taxon>Rickettsieae</taxon>
        <taxon>Candidatus Trichorickettsia</taxon>
    </lineage>
</organism>
<evidence type="ECO:0000256" key="6">
    <source>
        <dbReference type="SAM" id="Phobius"/>
    </source>
</evidence>
<feature type="transmembrane region" description="Helical" evidence="6">
    <location>
        <begin position="294"/>
        <end position="314"/>
    </location>
</feature>
<comment type="similarity">
    <text evidence="2">Belongs to the CorA metal ion transporter (MIT) (TC 1.A.35) family.</text>
</comment>